<dbReference type="EMBL" id="JAVYJV010000010">
    <property type="protein sequence ID" value="KAK4360718.1"/>
    <property type="molecule type" value="Genomic_DNA"/>
</dbReference>
<evidence type="ECO:0000313" key="2">
    <source>
        <dbReference type="EMBL" id="KAK4360718.1"/>
    </source>
</evidence>
<gene>
    <name evidence="2" type="ORF">RND71_019670</name>
</gene>
<feature type="compositionally biased region" description="Polar residues" evidence="1">
    <location>
        <begin position="1"/>
        <end position="11"/>
    </location>
</feature>
<reference evidence="2" key="1">
    <citation type="submission" date="2023-12" db="EMBL/GenBank/DDBJ databases">
        <title>Genome assembly of Anisodus tanguticus.</title>
        <authorList>
            <person name="Wang Y.-J."/>
        </authorList>
    </citation>
    <scope>NUCLEOTIDE SEQUENCE</scope>
    <source>
        <strain evidence="2">KB-2021</strain>
        <tissue evidence="2">Leaf</tissue>
    </source>
</reference>
<organism evidence="2 3">
    <name type="scientific">Anisodus tanguticus</name>
    <dbReference type="NCBI Taxonomy" id="243964"/>
    <lineage>
        <taxon>Eukaryota</taxon>
        <taxon>Viridiplantae</taxon>
        <taxon>Streptophyta</taxon>
        <taxon>Embryophyta</taxon>
        <taxon>Tracheophyta</taxon>
        <taxon>Spermatophyta</taxon>
        <taxon>Magnoliopsida</taxon>
        <taxon>eudicotyledons</taxon>
        <taxon>Gunneridae</taxon>
        <taxon>Pentapetalae</taxon>
        <taxon>asterids</taxon>
        <taxon>lamiids</taxon>
        <taxon>Solanales</taxon>
        <taxon>Solanaceae</taxon>
        <taxon>Solanoideae</taxon>
        <taxon>Hyoscyameae</taxon>
        <taxon>Anisodus</taxon>
    </lineage>
</organism>
<evidence type="ECO:0000313" key="3">
    <source>
        <dbReference type="Proteomes" id="UP001291623"/>
    </source>
</evidence>
<sequence>MGSRPQNSTCSRMRRARRKSTNQKRPKLTGTDDNNYSSISADLITNIVSERHSAQEKLSINNDDVKGDQLFEETADYIVLLRTQVFVLQKLLDLYDNNSGQSQDDNHSNNV</sequence>
<dbReference type="AlphaFoldDB" id="A0AAE1RZF1"/>
<dbReference type="Proteomes" id="UP001291623">
    <property type="component" value="Unassembled WGS sequence"/>
</dbReference>
<evidence type="ECO:0000256" key="1">
    <source>
        <dbReference type="SAM" id="MobiDB-lite"/>
    </source>
</evidence>
<protein>
    <submittedName>
        <fullName evidence="2">Uncharacterized protein</fullName>
    </submittedName>
</protein>
<keyword evidence="3" id="KW-1185">Reference proteome</keyword>
<feature type="region of interest" description="Disordered" evidence="1">
    <location>
        <begin position="1"/>
        <end position="36"/>
    </location>
</feature>
<comment type="caution">
    <text evidence="2">The sequence shown here is derived from an EMBL/GenBank/DDBJ whole genome shotgun (WGS) entry which is preliminary data.</text>
</comment>
<feature type="compositionally biased region" description="Basic residues" evidence="1">
    <location>
        <begin position="12"/>
        <end position="27"/>
    </location>
</feature>
<name>A0AAE1RZF1_9SOLA</name>
<accession>A0AAE1RZF1</accession>
<proteinExistence type="predicted"/>